<protein>
    <submittedName>
        <fullName evidence="4">Tetratricopeptide repeat protein</fullName>
    </submittedName>
</protein>
<dbReference type="InterPro" id="IPR011990">
    <property type="entry name" value="TPR-like_helical_dom_sf"/>
</dbReference>
<keyword evidence="2 3" id="KW-0802">TPR repeat</keyword>
<dbReference type="Gene3D" id="1.25.40.10">
    <property type="entry name" value="Tetratricopeptide repeat domain"/>
    <property type="match status" value="2"/>
</dbReference>
<proteinExistence type="predicted"/>
<dbReference type="PANTHER" id="PTHR44858:SF1">
    <property type="entry name" value="UDP-N-ACETYLGLUCOSAMINE--PEPTIDE N-ACETYLGLUCOSAMINYLTRANSFERASE SPINDLY-RELATED"/>
    <property type="match status" value="1"/>
</dbReference>
<gene>
    <name evidence="4" type="ORF">LZ480_13350</name>
</gene>
<dbReference type="InterPro" id="IPR019734">
    <property type="entry name" value="TPR_rpt"/>
</dbReference>
<dbReference type="PROSITE" id="PS50005">
    <property type="entry name" value="TPR"/>
    <property type="match status" value="1"/>
</dbReference>
<evidence type="ECO:0000256" key="3">
    <source>
        <dbReference type="PROSITE-ProRule" id="PRU00339"/>
    </source>
</evidence>
<feature type="repeat" description="TPR" evidence="3">
    <location>
        <begin position="54"/>
        <end position="87"/>
    </location>
</feature>
<accession>A0ABS9UET3</accession>
<dbReference type="SMART" id="SM00028">
    <property type="entry name" value="TPR"/>
    <property type="match status" value="3"/>
</dbReference>
<evidence type="ECO:0000256" key="1">
    <source>
        <dbReference type="ARBA" id="ARBA00022737"/>
    </source>
</evidence>
<sequence length="510" mass="58791">MENKRLKEKSTNVVSFVPNGDYYYNKALKAIDRDEMDKAYKYIKRAADLSQDDAHVLLQYGILEMELQNFDHAYELIHTAYSIEPNEAEIVFMLAEVSGCIGHIADAQKYAAKYLEMDPNGTYIEDATEILDFFDYVSESEAIEDMDEYDGEKLVAQEKARRLMEQGNFQSAIEVLEQTIEEFPDLWNAYNNLALAYFYIGEAEQARALLYKVLRENQGNLHALCNLAVFAYYEKNNEELGNLLELLNKIQPYDWDNRYKLGATFALIGEYESAYKWLRSMSKRGYEGDAGFYFWLAQSAHFTGHKQRANEAWQTLIKIDPTKEGMEPWLHGEVGRMGNSAENHRDFIIRQLSDEHESSRLFGLFLLKRSAHRQEIVAHPTLLNVTSFSELEKLSLAYALEYEFNQACKEEQTFLSFMQVAELIVQTNEAINLEVAQILSTWFALGEIAFKQGYAFKNSAALAASIEYSFHVAIENKVTKKEMAEKYGISTSTLTKYNDELYNFVPTDYE</sequence>
<dbReference type="PANTHER" id="PTHR44858">
    <property type="entry name" value="TETRATRICOPEPTIDE REPEAT PROTEIN 6"/>
    <property type="match status" value="1"/>
</dbReference>
<dbReference type="RefSeq" id="WP_241369979.1">
    <property type="nucleotide sequence ID" value="NZ_JAKZFC010000005.1"/>
</dbReference>
<dbReference type="Pfam" id="PF13432">
    <property type="entry name" value="TPR_16"/>
    <property type="match status" value="1"/>
</dbReference>
<evidence type="ECO:0000256" key="2">
    <source>
        <dbReference type="ARBA" id="ARBA00022803"/>
    </source>
</evidence>
<dbReference type="EMBL" id="JAKZFC010000005">
    <property type="protein sequence ID" value="MCH7322863.1"/>
    <property type="molecule type" value="Genomic_DNA"/>
</dbReference>
<name>A0ABS9UET3_9BACL</name>
<reference evidence="4 5" key="1">
    <citation type="submission" date="2022-03" db="EMBL/GenBank/DDBJ databases">
        <authorList>
            <person name="Jo J.-H."/>
            <person name="Im W.-T."/>
        </authorList>
    </citation>
    <scope>NUCLEOTIDE SEQUENCE [LARGE SCALE GENOMIC DNA]</scope>
    <source>
        <strain evidence="4 5">MA9</strain>
    </source>
</reference>
<dbReference type="InterPro" id="IPR050498">
    <property type="entry name" value="Ycf3"/>
</dbReference>
<comment type="caution">
    <text evidence="4">The sequence shown here is derived from an EMBL/GenBank/DDBJ whole genome shotgun (WGS) entry which is preliminary data.</text>
</comment>
<evidence type="ECO:0000313" key="4">
    <source>
        <dbReference type="EMBL" id="MCH7322863.1"/>
    </source>
</evidence>
<organism evidence="4 5">
    <name type="scientific">Solibacillus palustris</name>
    <dbReference type="NCBI Taxonomy" id="2908203"/>
    <lineage>
        <taxon>Bacteria</taxon>
        <taxon>Bacillati</taxon>
        <taxon>Bacillota</taxon>
        <taxon>Bacilli</taxon>
        <taxon>Bacillales</taxon>
        <taxon>Caryophanaceae</taxon>
        <taxon>Solibacillus</taxon>
    </lineage>
</organism>
<dbReference type="Proteomes" id="UP001316087">
    <property type="component" value="Unassembled WGS sequence"/>
</dbReference>
<evidence type="ECO:0000313" key="5">
    <source>
        <dbReference type="Proteomes" id="UP001316087"/>
    </source>
</evidence>
<keyword evidence="1" id="KW-0677">Repeat</keyword>
<keyword evidence="5" id="KW-1185">Reference proteome</keyword>
<dbReference type="SUPFAM" id="SSF48452">
    <property type="entry name" value="TPR-like"/>
    <property type="match status" value="2"/>
</dbReference>